<dbReference type="Proteomes" id="UP000308018">
    <property type="component" value="Unassembled WGS sequence"/>
</dbReference>
<reference evidence="4" key="1">
    <citation type="submission" date="2016-07" db="EMBL/GenBank/DDBJ databases">
        <title>Nontailed viruses are major unrecognized killers of bacteria in the ocean.</title>
        <authorList>
            <person name="Kauffman K."/>
            <person name="Hussain F."/>
            <person name="Yang J."/>
            <person name="Arevalo P."/>
            <person name="Brown J."/>
            <person name="Cutler M."/>
            <person name="Kelly L."/>
            <person name="Polz M.F."/>
        </authorList>
    </citation>
    <scope>NUCLEOTIDE SEQUENCE [LARGE SCALE GENOMIC DNA]</scope>
    <source>
        <strain evidence="4">10N.222.48.A2</strain>
    </source>
</reference>
<evidence type="ECO:0000313" key="5">
    <source>
        <dbReference type="Proteomes" id="UP000308018"/>
    </source>
</evidence>
<evidence type="ECO:0000313" key="3">
    <source>
        <dbReference type="EMBL" id="TKG28941.1"/>
    </source>
</evidence>
<dbReference type="EMBL" id="MDBP01000057">
    <property type="protein sequence ID" value="PMP11932.1"/>
    <property type="molecule type" value="Genomic_DNA"/>
</dbReference>
<dbReference type="Proteomes" id="UP000235579">
    <property type="component" value="Unassembled WGS sequence"/>
</dbReference>
<keyword evidence="1" id="KW-0812">Transmembrane</keyword>
<evidence type="ECO:0000256" key="1">
    <source>
        <dbReference type="SAM" id="Phobius"/>
    </source>
</evidence>
<name>A0A2N7NFK8_9VIBR</name>
<sequence length="69" mass="7808">MDSRVAKLEASVEYIQRDISDIKGDIKDIRSDLKEFHNHQRSDFRLLFGALITVTIGLAGLMAKGFGWL</sequence>
<proteinExistence type="predicted"/>
<dbReference type="EMBL" id="SYVV01000038">
    <property type="protein sequence ID" value="TKG28941.1"/>
    <property type="molecule type" value="Genomic_DNA"/>
</dbReference>
<keyword evidence="1" id="KW-1133">Transmembrane helix</keyword>
<keyword evidence="1" id="KW-0472">Membrane</keyword>
<evidence type="ECO:0008006" key="6">
    <source>
        <dbReference type="Google" id="ProtNLM"/>
    </source>
</evidence>
<dbReference type="AlphaFoldDB" id="A0A2N7NFK8"/>
<organism evidence="2 4">
    <name type="scientific">Vibrio tasmaniensis</name>
    <dbReference type="NCBI Taxonomy" id="212663"/>
    <lineage>
        <taxon>Bacteria</taxon>
        <taxon>Pseudomonadati</taxon>
        <taxon>Pseudomonadota</taxon>
        <taxon>Gammaproteobacteria</taxon>
        <taxon>Vibrionales</taxon>
        <taxon>Vibrionaceae</taxon>
        <taxon>Vibrio</taxon>
    </lineage>
</organism>
<comment type="caution">
    <text evidence="2">The sequence shown here is derived from an EMBL/GenBank/DDBJ whole genome shotgun (WGS) entry which is preliminary data.</text>
</comment>
<evidence type="ECO:0000313" key="4">
    <source>
        <dbReference type="Proteomes" id="UP000235579"/>
    </source>
</evidence>
<reference evidence="2" key="3">
    <citation type="journal article" date="2018" name="Nature">
        <title>A major lineage of non-tailed dsDNA viruses as unrecognized killers of marine bacteria.</title>
        <authorList>
            <person name="Kauffman K.M."/>
            <person name="Hussain F.A."/>
            <person name="Yang J."/>
            <person name="Arevalo P."/>
            <person name="Brown J.M."/>
            <person name="Chang W.K."/>
            <person name="VanInsberghe D."/>
            <person name="Elsherbini J."/>
            <person name="Sharma R.S."/>
            <person name="Cutler M.B."/>
            <person name="Kelly L."/>
            <person name="Polz M.F."/>
        </authorList>
    </citation>
    <scope>NUCLEOTIDE SEQUENCE</scope>
    <source>
        <strain evidence="2">10N.222.48.A2</strain>
    </source>
</reference>
<accession>A0A2N7NFK8</accession>
<protein>
    <recommendedName>
        <fullName evidence="6">Hemolysin XhlA</fullName>
    </recommendedName>
</protein>
<evidence type="ECO:0000313" key="2">
    <source>
        <dbReference type="EMBL" id="PMP11932.1"/>
    </source>
</evidence>
<reference evidence="2" key="2">
    <citation type="submission" date="2016-07" db="EMBL/GenBank/DDBJ databases">
        <authorList>
            <person name="Wan K."/>
            <person name="Booth B."/>
            <person name="Spirohn K."/>
            <person name="Hao T."/>
            <person name="Hu Y."/>
            <person name="Calderwood M."/>
            <person name="Hill D."/>
            <person name="Mohr S."/>
            <person name="Vidal M."/>
            <person name="Celniker S."/>
            <person name="Perrimon N."/>
        </authorList>
    </citation>
    <scope>NUCLEOTIDE SEQUENCE</scope>
    <source>
        <strain evidence="2">10N.222.48.A2</strain>
    </source>
</reference>
<feature type="transmembrane region" description="Helical" evidence="1">
    <location>
        <begin position="44"/>
        <end position="63"/>
    </location>
</feature>
<reference evidence="3 5" key="4">
    <citation type="submission" date="2019-04" db="EMBL/GenBank/DDBJ databases">
        <title>A reverse ecology approach based on a biological definition of microbial populations.</title>
        <authorList>
            <person name="Arevalo P."/>
            <person name="Vaninsberghe D."/>
            <person name="Elsherbini J."/>
            <person name="Gore J."/>
            <person name="Polz M."/>
        </authorList>
    </citation>
    <scope>NUCLEOTIDE SEQUENCE [LARGE SCALE GENOMIC DNA]</scope>
    <source>
        <strain evidence="3 5">10N.222.45.A8</strain>
    </source>
</reference>
<gene>
    <name evidence="2" type="ORF">BCS92_19370</name>
    <name evidence="3" type="ORF">FC057_20435</name>
</gene>